<dbReference type="PROSITE" id="PS00108">
    <property type="entry name" value="PROTEIN_KINASE_ST"/>
    <property type="match status" value="1"/>
</dbReference>
<dbReference type="GO" id="GO:0005524">
    <property type="term" value="F:ATP binding"/>
    <property type="evidence" value="ECO:0007669"/>
    <property type="project" value="InterPro"/>
</dbReference>
<reference evidence="4" key="1">
    <citation type="journal article" date="2020" name="Stud. Mycol.">
        <title>101 Dothideomycetes genomes: A test case for predicting lifestyles and emergence of pathogens.</title>
        <authorList>
            <person name="Haridas S."/>
            <person name="Albert R."/>
            <person name="Binder M."/>
            <person name="Bloem J."/>
            <person name="LaButti K."/>
            <person name="Salamov A."/>
            <person name="Andreopoulos B."/>
            <person name="Baker S."/>
            <person name="Barry K."/>
            <person name="Bills G."/>
            <person name="Bluhm B."/>
            <person name="Cannon C."/>
            <person name="Castanera R."/>
            <person name="Culley D."/>
            <person name="Daum C."/>
            <person name="Ezra D."/>
            <person name="Gonzalez J."/>
            <person name="Henrissat B."/>
            <person name="Kuo A."/>
            <person name="Liang C."/>
            <person name="Lipzen A."/>
            <person name="Lutzoni F."/>
            <person name="Magnuson J."/>
            <person name="Mondo S."/>
            <person name="Nolan M."/>
            <person name="Ohm R."/>
            <person name="Pangilinan J."/>
            <person name="Park H.-J."/>
            <person name="Ramirez L."/>
            <person name="Alfaro M."/>
            <person name="Sun H."/>
            <person name="Tritt A."/>
            <person name="Yoshinaga Y."/>
            <person name="Zwiers L.-H."/>
            <person name="Turgeon B."/>
            <person name="Goodwin S."/>
            <person name="Spatafora J."/>
            <person name="Crous P."/>
            <person name="Grigoriev I."/>
        </authorList>
    </citation>
    <scope>NUCLEOTIDE SEQUENCE [LARGE SCALE GENOMIC DNA]</scope>
    <source>
        <strain evidence="4">CBS 304.66</strain>
    </source>
</reference>
<organism evidence="3 4">
    <name type="scientific">Lojkania enalia</name>
    <dbReference type="NCBI Taxonomy" id="147567"/>
    <lineage>
        <taxon>Eukaryota</taxon>
        <taxon>Fungi</taxon>
        <taxon>Dikarya</taxon>
        <taxon>Ascomycota</taxon>
        <taxon>Pezizomycotina</taxon>
        <taxon>Dothideomycetes</taxon>
        <taxon>Pleosporomycetidae</taxon>
        <taxon>Pleosporales</taxon>
        <taxon>Pleosporales incertae sedis</taxon>
        <taxon>Lojkania</taxon>
    </lineage>
</organism>
<dbReference type="SUPFAM" id="SSF56112">
    <property type="entry name" value="Protein kinase-like (PK-like)"/>
    <property type="match status" value="1"/>
</dbReference>
<evidence type="ECO:0000313" key="3">
    <source>
        <dbReference type="EMBL" id="KAF2267282.1"/>
    </source>
</evidence>
<dbReference type="PANTHER" id="PTHR24359">
    <property type="entry name" value="SERINE/THREONINE-PROTEIN KINASE SBK1"/>
    <property type="match status" value="1"/>
</dbReference>
<evidence type="ECO:0000256" key="1">
    <source>
        <dbReference type="SAM" id="MobiDB-lite"/>
    </source>
</evidence>
<accession>A0A9P4N5N1</accession>
<feature type="region of interest" description="Disordered" evidence="1">
    <location>
        <begin position="304"/>
        <end position="325"/>
    </location>
</feature>
<gene>
    <name evidence="3" type="ORF">CC78DRAFT_593799</name>
</gene>
<dbReference type="AlphaFoldDB" id="A0A9P4N5N1"/>
<dbReference type="EMBL" id="ML986593">
    <property type="protein sequence ID" value="KAF2267282.1"/>
    <property type="molecule type" value="Genomic_DNA"/>
</dbReference>
<dbReference type="OrthoDB" id="4062651at2759"/>
<name>A0A9P4N5N1_9PLEO</name>
<dbReference type="PROSITE" id="PS50011">
    <property type="entry name" value="PROTEIN_KINASE_DOM"/>
    <property type="match status" value="1"/>
</dbReference>
<dbReference type="Proteomes" id="UP000800093">
    <property type="component" value="Unassembled WGS sequence"/>
</dbReference>
<proteinExistence type="predicted"/>
<dbReference type="Gene3D" id="1.10.510.10">
    <property type="entry name" value="Transferase(Phosphotransferase) domain 1"/>
    <property type="match status" value="2"/>
</dbReference>
<comment type="caution">
    <text evidence="3">The sequence shown here is derived from an EMBL/GenBank/DDBJ whole genome shotgun (WGS) entry which is preliminary data.</text>
</comment>
<feature type="domain" description="Protein kinase" evidence="2">
    <location>
        <begin position="190"/>
        <end position="508"/>
    </location>
</feature>
<dbReference type="PANTHER" id="PTHR24359:SF37">
    <property type="entry name" value="PROTEIN KINASE DOMAIN-CONTAINING PROTEIN"/>
    <property type="match status" value="1"/>
</dbReference>
<dbReference type="GO" id="GO:0004674">
    <property type="term" value="F:protein serine/threonine kinase activity"/>
    <property type="evidence" value="ECO:0007669"/>
    <property type="project" value="TreeGrafter"/>
</dbReference>
<dbReference type="SMART" id="SM00220">
    <property type="entry name" value="S_TKc"/>
    <property type="match status" value="1"/>
</dbReference>
<evidence type="ECO:0000259" key="2">
    <source>
        <dbReference type="PROSITE" id="PS50011"/>
    </source>
</evidence>
<dbReference type="InterPro" id="IPR008271">
    <property type="entry name" value="Ser/Thr_kinase_AS"/>
</dbReference>
<keyword evidence="4" id="KW-1185">Reference proteome</keyword>
<dbReference type="InterPro" id="IPR000719">
    <property type="entry name" value="Prot_kinase_dom"/>
</dbReference>
<sequence>MSPLGVQTTTMLQTLKNELRRHQYQTSFNTPFSFVPIEEVSTMLNAAAIGSVLVELDQPSDTAANHAQYILTSALKLFTILLYIGQEQEILTIVPSAWSDACLPIFFGESTDQEASNSNNPLQSSVSNWELEKRKDFETYQWLFLPARFIRLGQHLDLHDRCLLPFIQQRVIKEVSREKTIYAVKIHHQYQNMYHSSEASTPILTKSHEPEVAVKKFSASVYKNFEHEQAILNQLRHLNDHRIMTLLATYQFRGDYFIIMPLAECNLSEFWKRTDPTPDFQGYVGWFMNEITGMMSTLSRMHSMISSPTSPLPNSSPSPSSPSTGIFHGDIKPQNILLMLSNVALPTHPTQPILTLNDFGLSAWCTIPASPLLLSTRTYEAPETELSQNPSLNSDIWSLGCVILEFLIWLLQGSKGVERFATERIMETPGSGVPLKDDHFFMLEYEGGQTMRAMVRETVERWVQALYADEMCVGMVREVLGLVVGDMLVVEHEKRASSEVLREKLKWISNDMEMEERDVRELLLK</sequence>
<dbReference type="InterPro" id="IPR011009">
    <property type="entry name" value="Kinase-like_dom_sf"/>
</dbReference>
<evidence type="ECO:0000313" key="4">
    <source>
        <dbReference type="Proteomes" id="UP000800093"/>
    </source>
</evidence>
<dbReference type="Pfam" id="PF00069">
    <property type="entry name" value="Pkinase"/>
    <property type="match status" value="1"/>
</dbReference>
<protein>
    <submittedName>
        <fullName evidence="3">Kinase-like protein</fullName>
    </submittedName>
</protein>
<feature type="compositionally biased region" description="Pro residues" evidence="1">
    <location>
        <begin position="310"/>
        <end position="320"/>
    </location>
</feature>